<evidence type="ECO:0000313" key="4">
    <source>
        <dbReference type="Proteomes" id="UP000663829"/>
    </source>
</evidence>
<feature type="region of interest" description="Disordered" evidence="1">
    <location>
        <begin position="81"/>
        <end position="100"/>
    </location>
</feature>
<gene>
    <name evidence="2" type="ORF">GPM918_LOCUS35666</name>
    <name evidence="3" type="ORF">SRO942_LOCUS36386</name>
</gene>
<keyword evidence="4" id="KW-1185">Reference proteome</keyword>
<accession>A0A815RHW6</accession>
<dbReference type="Proteomes" id="UP000681722">
    <property type="component" value="Unassembled WGS sequence"/>
</dbReference>
<dbReference type="AlphaFoldDB" id="A0A815RHW6"/>
<evidence type="ECO:0000313" key="2">
    <source>
        <dbReference type="EMBL" id="CAF1476715.1"/>
    </source>
</evidence>
<reference evidence="2" key="1">
    <citation type="submission" date="2021-02" db="EMBL/GenBank/DDBJ databases">
        <authorList>
            <person name="Nowell W R."/>
        </authorList>
    </citation>
    <scope>NUCLEOTIDE SEQUENCE</scope>
</reference>
<name>A0A815RHW6_9BILA</name>
<dbReference type="Proteomes" id="UP000663829">
    <property type="component" value="Unassembled WGS sequence"/>
</dbReference>
<evidence type="ECO:0000313" key="3">
    <source>
        <dbReference type="EMBL" id="CAF4342732.1"/>
    </source>
</evidence>
<feature type="compositionally biased region" description="Low complexity" evidence="1">
    <location>
        <begin position="88"/>
        <end position="100"/>
    </location>
</feature>
<organism evidence="2 4">
    <name type="scientific">Didymodactylos carnosus</name>
    <dbReference type="NCBI Taxonomy" id="1234261"/>
    <lineage>
        <taxon>Eukaryota</taxon>
        <taxon>Metazoa</taxon>
        <taxon>Spiralia</taxon>
        <taxon>Gnathifera</taxon>
        <taxon>Rotifera</taxon>
        <taxon>Eurotatoria</taxon>
        <taxon>Bdelloidea</taxon>
        <taxon>Philodinida</taxon>
        <taxon>Philodinidae</taxon>
        <taxon>Didymodactylos</taxon>
    </lineage>
</organism>
<dbReference type="EMBL" id="CAJNOQ010020860">
    <property type="protein sequence ID" value="CAF1476715.1"/>
    <property type="molecule type" value="Genomic_DNA"/>
</dbReference>
<sequence length="443" mass="52095">MNQATNEFDKIINSWRTKLIQLIDDLANNALKQQLNYLDDVYEEYHDNNTLRREMIVYQQVENELKNKLNEETTKKFLNYDNDEEYGNESNNEINRNNNNSPILIGPQILITDENSASHVDNSSDDSDRPPRLILSQISVTDEVDADLCVHVKQSEFGTISCDEDKFYGSIAGHGNELVYFQFDNITKKAHLTVVPGIQNTDQIRTYDFQQFVRDMEYSTVLDCYLCATAAKYKCRLFKFYSQTGYTVEWINFTEFRPQHRNEILKRIFCTKNRIYLIFWNEGRTDELVLLDYNKNKIDCKLINDLIQDENCEISDISGPDNDKQLALAYRDKQKFGIYIYQCLNSIWLRIKKVYLDEIDDTPYFSPRLCWLNQLDLYSIIDFKSGDMIMMNCKGDLKGKRSFICYLNVDRPEISPINVCSPKNKNWLAIRYEKLISIHQLID</sequence>
<protein>
    <submittedName>
        <fullName evidence="2">Uncharacterized protein</fullName>
    </submittedName>
</protein>
<proteinExistence type="predicted"/>
<evidence type="ECO:0000256" key="1">
    <source>
        <dbReference type="SAM" id="MobiDB-lite"/>
    </source>
</evidence>
<comment type="caution">
    <text evidence="2">The sequence shown here is derived from an EMBL/GenBank/DDBJ whole genome shotgun (WGS) entry which is preliminary data.</text>
</comment>
<dbReference type="EMBL" id="CAJOBC010086332">
    <property type="protein sequence ID" value="CAF4342732.1"/>
    <property type="molecule type" value="Genomic_DNA"/>
</dbReference>